<proteinExistence type="predicted"/>
<gene>
    <name evidence="2" type="ORF">CLOLEP_01104</name>
</gene>
<comment type="caution">
    <text evidence="2">The sequence shown here is derived from an EMBL/GenBank/DDBJ whole genome shotgun (WGS) entry which is preliminary data.</text>
</comment>
<feature type="compositionally biased region" description="Basic and acidic residues" evidence="1">
    <location>
        <begin position="1"/>
        <end position="10"/>
    </location>
</feature>
<protein>
    <submittedName>
        <fullName evidence="2">Uncharacterized protein</fullName>
    </submittedName>
</protein>
<evidence type="ECO:0000313" key="2">
    <source>
        <dbReference type="EMBL" id="EDO62243.1"/>
    </source>
</evidence>
<feature type="compositionally biased region" description="Basic residues" evidence="1">
    <location>
        <begin position="11"/>
        <end position="24"/>
    </location>
</feature>
<reference evidence="2 3" key="2">
    <citation type="submission" date="2007-08" db="EMBL/GenBank/DDBJ databases">
        <authorList>
            <person name="Fulton L."/>
            <person name="Clifton S."/>
            <person name="Fulton B."/>
            <person name="Xu J."/>
            <person name="Minx P."/>
            <person name="Pepin K.H."/>
            <person name="Johnson M."/>
            <person name="Thiruvilangam P."/>
            <person name="Bhonagiri V."/>
            <person name="Nash W.E."/>
            <person name="Wang C."/>
            <person name="Mardis E.R."/>
            <person name="Wilson R.K."/>
        </authorList>
    </citation>
    <scope>NUCLEOTIDE SEQUENCE [LARGE SCALE GENOMIC DNA]</scope>
    <source>
        <strain evidence="2 3">DSM 753</strain>
    </source>
</reference>
<dbReference type="AlphaFoldDB" id="A7VRC2"/>
<dbReference type="HOGENOM" id="CLU_2952181_0_0_9"/>
<evidence type="ECO:0000313" key="3">
    <source>
        <dbReference type="Proteomes" id="UP000003490"/>
    </source>
</evidence>
<reference evidence="2 3" key="1">
    <citation type="submission" date="2007-08" db="EMBL/GenBank/DDBJ databases">
        <title>Draft genome sequence of Clostridium leptum (DSM 753).</title>
        <authorList>
            <person name="Sudarsanam P."/>
            <person name="Ley R."/>
            <person name="Guruge J."/>
            <person name="Turnbaugh P.J."/>
            <person name="Mahowald M."/>
            <person name="Liep D."/>
            <person name="Gordon J."/>
        </authorList>
    </citation>
    <scope>NUCLEOTIDE SEQUENCE [LARGE SCALE GENOMIC DNA]</scope>
    <source>
        <strain evidence="2 3">DSM 753</strain>
    </source>
</reference>
<feature type="region of interest" description="Disordered" evidence="1">
    <location>
        <begin position="1"/>
        <end position="29"/>
    </location>
</feature>
<name>A7VRC2_9FIRM</name>
<evidence type="ECO:0000256" key="1">
    <source>
        <dbReference type="SAM" id="MobiDB-lite"/>
    </source>
</evidence>
<organism evidence="2 3">
    <name type="scientific">[Clostridium] leptum DSM 753</name>
    <dbReference type="NCBI Taxonomy" id="428125"/>
    <lineage>
        <taxon>Bacteria</taxon>
        <taxon>Bacillati</taxon>
        <taxon>Bacillota</taxon>
        <taxon>Clostridia</taxon>
        <taxon>Eubacteriales</taxon>
        <taxon>Oscillospiraceae</taxon>
        <taxon>Oscillospiraceae incertae sedis</taxon>
    </lineage>
</organism>
<sequence length="59" mass="6904">MAKKDPERSTKLRSRRPKEKRRRSGIFSLFLPPGGRQLFTFFSARSPGENPRPADQRPY</sequence>
<dbReference type="EMBL" id="ABCB02000016">
    <property type="protein sequence ID" value="EDO62243.1"/>
    <property type="molecule type" value="Genomic_DNA"/>
</dbReference>
<accession>A7VRC2</accession>
<dbReference type="Proteomes" id="UP000003490">
    <property type="component" value="Unassembled WGS sequence"/>
</dbReference>